<gene>
    <name evidence="2" type="ORF">LTR05_004170</name>
</gene>
<name>A0AAN7YI60_9EURO</name>
<dbReference type="EMBL" id="JAVRRJ010000003">
    <property type="protein sequence ID" value="KAK5086999.1"/>
    <property type="molecule type" value="Genomic_DNA"/>
</dbReference>
<dbReference type="AlphaFoldDB" id="A0AAN7YI60"/>
<feature type="compositionally biased region" description="Low complexity" evidence="1">
    <location>
        <begin position="49"/>
        <end position="60"/>
    </location>
</feature>
<protein>
    <submittedName>
        <fullName evidence="2">Uncharacterized protein</fullName>
    </submittedName>
</protein>
<proteinExistence type="predicted"/>
<evidence type="ECO:0000256" key="1">
    <source>
        <dbReference type="SAM" id="MobiDB-lite"/>
    </source>
</evidence>
<accession>A0AAN7YI60</accession>
<keyword evidence="3" id="KW-1185">Reference proteome</keyword>
<reference evidence="2 3" key="1">
    <citation type="submission" date="2023-08" db="EMBL/GenBank/DDBJ databases">
        <title>Black Yeasts Isolated from many extreme environments.</title>
        <authorList>
            <person name="Coleine C."/>
            <person name="Stajich J.E."/>
            <person name="Selbmann L."/>
        </authorList>
    </citation>
    <scope>NUCLEOTIDE SEQUENCE [LARGE SCALE GENOMIC DNA]</scope>
    <source>
        <strain evidence="2 3">CCFEE 5910</strain>
    </source>
</reference>
<feature type="region of interest" description="Disordered" evidence="1">
    <location>
        <begin position="353"/>
        <end position="375"/>
    </location>
</feature>
<evidence type="ECO:0000313" key="3">
    <source>
        <dbReference type="Proteomes" id="UP001309876"/>
    </source>
</evidence>
<feature type="region of interest" description="Disordered" evidence="1">
    <location>
        <begin position="26"/>
        <end position="78"/>
    </location>
</feature>
<organism evidence="2 3">
    <name type="scientific">Lithohypha guttulata</name>
    <dbReference type="NCBI Taxonomy" id="1690604"/>
    <lineage>
        <taxon>Eukaryota</taxon>
        <taxon>Fungi</taxon>
        <taxon>Dikarya</taxon>
        <taxon>Ascomycota</taxon>
        <taxon>Pezizomycotina</taxon>
        <taxon>Eurotiomycetes</taxon>
        <taxon>Chaetothyriomycetidae</taxon>
        <taxon>Chaetothyriales</taxon>
        <taxon>Trichomeriaceae</taxon>
        <taxon>Lithohypha</taxon>
    </lineage>
</organism>
<comment type="caution">
    <text evidence="2">The sequence shown here is derived from an EMBL/GenBank/DDBJ whole genome shotgun (WGS) entry which is preliminary data.</text>
</comment>
<sequence length="392" mass="43550">MTVPSSSPHDVRKKWKLRDATYLSQLDLSQPPRRDATLQDTDEISKLRSSSTTGNHTSTNLQRSARSKSAGVQLPRFTKAHTCKKKNKESKAIQAAQQSVSTCKAQIAWREGLMRTSNHIPVNLVNIDIDLASEAIPELSHCSALLQLGFLGFDQQLHIAYLSLPYAVLTDMHELDKFALAVCGRKLRSLGILDDCRIYGYEVLYHNGFTWAKGRVRPGAPTLIRSNQAMLEWARQNLDTKTHWAKSITIRLVKKDGTPFSPSYRTEEERTLVGNVTAPPTTIVKTRHKSLSEIEAGAYSRAIFTILFHTKDPAATKRKREARIQLVQAQKQQRIVDEVAEAFANINFGHPSLDPIPKSSVGGPPASSERRTISAPAISFPSSTAVIDVDMD</sequence>
<evidence type="ECO:0000313" key="2">
    <source>
        <dbReference type="EMBL" id="KAK5086999.1"/>
    </source>
</evidence>
<dbReference type="Proteomes" id="UP001309876">
    <property type="component" value="Unassembled WGS sequence"/>
</dbReference>